<feature type="region of interest" description="Disordered" evidence="10">
    <location>
        <begin position="1"/>
        <end position="46"/>
    </location>
</feature>
<evidence type="ECO:0000313" key="12">
    <source>
        <dbReference type="EMBL" id="ELV09895.1"/>
    </source>
</evidence>
<feature type="region of interest" description="Disordered" evidence="10">
    <location>
        <begin position="76"/>
        <end position="131"/>
    </location>
</feature>
<evidence type="ECO:0000256" key="8">
    <source>
        <dbReference type="ARBA" id="ARBA00023242"/>
    </source>
</evidence>
<dbReference type="PANTHER" id="PTHR12198:SF5">
    <property type="entry name" value="PROSPERO HOMEOBOX PROTEIN 2"/>
    <property type="match status" value="1"/>
</dbReference>
<dbReference type="InterPro" id="IPR009057">
    <property type="entry name" value="Homeodomain-like_sf"/>
</dbReference>
<dbReference type="Gene3D" id="2.20.25.30">
    <property type="match status" value="1"/>
</dbReference>
<evidence type="ECO:0000256" key="2">
    <source>
        <dbReference type="ARBA" id="ARBA00008672"/>
    </source>
</evidence>
<evidence type="ECO:0000313" key="13">
    <source>
        <dbReference type="Proteomes" id="UP000011518"/>
    </source>
</evidence>
<dbReference type="InterPro" id="IPR023082">
    <property type="entry name" value="Homeo_prospero_dom"/>
</dbReference>
<proteinExistence type="inferred from homology"/>
<dbReference type="STRING" id="246437.L8Y4L9"/>
<dbReference type="InParanoid" id="L8Y4L9"/>
<dbReference type="InterPro" id="IPR011331">
    <property type="entry name" value="Ribosomal_eL37/eL43"/>
</dbReference>
<dbReference type="GO" id="GO:0000978">
    <property type="term" value="F:RNA polymerase II cis-regulatory region sequence-specific DNA binding"/>
    <property type="evidence" value="ECO:0007669"/>
    <property type="project" value="TreeGrafter"/>
</dbReference>
<dbReference type="InterPro" id="IPR011332">
    <property type="entry name" value="Ribosomal_zn-bd"/>
</dbReference>
<dbReference type="GO" id="GO:0000981">
    <property type="term" value="F:DNA-binding transcription factor activity, RNA polymerase II-specific"/>
    <property type="evidence" value="ECO:0007669"/>
    <property type="project" value="TreeGrafter"/>
</dbReference>
<evidence type="ECO:0000256" key="1">
    <source>
        <dbReference type="ARBA" id="ARBA00004123"/>
    </source>
</evidence>
<dbReference type="PANTHER" id="PTHR12198">
    <property type="entry name" value="HOMEOBOX PROTEIN PROSPERO/PROX-1/CEH-26"/>
    <property type="match status" value="1"/>
</dbReference>
<gene>
    <name evidence="12" type="ORF">TREES_T100010341</name>
</gene>
<keyword evidence="13" id="KW-1185">Reference proteome</keyword>
<reference evidence="13" key="1">
    <citation type="submission" date="2012-07" db="EMBL/GenBank/DDBJ databases">
        <title>Genome of the Chinese tree shrew, a rising model animal genetically related to primates.</title>
        <authorList>
            <person name="Zhang G."/>
            <person name="Fan Y."/>
            <person name="Yao Y."/>
            <person name="Huang Z."/>
        </authorList>
    </citation>
    <scope>NUCLEOTIDE SEQUENCE [LARGE SCALE GENOMIC DNA]</scope>
</reference>
<dbReference type="GO" id="GO:0022625">
    <property type="term" value="C:cytosolic large ribosomal subunit"/>
    <property type="evidence" value="ECO:0007669"/>
    <property type="project" value="UniProtKB-ARBA"/>
</dbReference>
<evidence type="ECO:0000256" key="6">
    <source>
        <dbReference type="ARBA" id="ARBA00023155"/>
    </source>
</evidence>
<organism evidence="12 13">
    <name type="scientific">Tupaia chinensis</name>
    <name type="common">Chinese tree shrew</name>
    <name type="synonym">Tupaia belangeri chinensis</name>
    <dbReference type="NCBI Taxonomy" id="246437"/>
    <lineage>
        <taxon>Eukaryota</taxon>
        <taxon>Metazoa</taxon>
        <taxon>Chordata</taxon>
        <taxon>Craniata</taxon>
        <taxon>Vertebrata</taxon>
        <taxon>Euteleostomi</taxon>
        <taxon>Mammalia</taxon>
        <taxon>Eutheria</taxon>
        <taxon>Euarchontoglires</taxon>
        <taxon>Scandentia</taxon>
        <taxon>Tupaiidae</taxon>
        <taxon>Tupaia</taxon>
    </lineage>
</organism>
<keyword evidence="6 12" id="KW-0371">Homeobox</keyword>
<accession>L8Y4L9</accession>
<feature type="domain" description="Prospero" evidence="11">
    <location>
        <begin position="126"/>
        <end position="280"/>
    </location>
</feature>
<evidence type="ECO:0000256" key="3">
    <source>
        <dbReference type="ARBA" id="ARBA00022980"/>
    </source>
</evidence>
<keyword evidence="5 12" id="KW-0238">DNA-binding</keyword>
<keyword evidence="8" id="KW-0539">Nucleus</keyword>
<dbReference type="GO" id="GO:0006412">
    <property type="term" value="P:translation"/>
    <property type="evidence" value="ECO:0007669"/>
    <property type="project" value="InterPro"/>
</dbReference>
<evidence type="ECO:0000256" key="5">
    <source>
        <dbReference type="ARBA" id="ARBA00023125"/>
    </source>
</evidence>
<keyword evidence="7" id="KW-0804">Transcription</keyword>
<comment type="subcellular location">
    <subcellularLocation>
        <location evidence="1">Nucleus</location>
    </subcellularLocation>
</comment>
<dbReference type="GO" id="GO:0005634">
    <property type="term" value="C:nucleus"/>
    <property type="evidence" value="ECO:0007669"/>
    <property type="project" value="UniProtKB-SubCell"/>
</dbReference>
<dbReference type="Pfam" id="PF05044">
    <property type="entry name" value="HPD"/>
    <property type="match status" value="1"/>
</dbReference>
<comment type="similarity">
    <text evidence="2">Belongs to the eukaryotic ribosomal protein eL43 family.</text>
</comment>
<dbReference type="SUPFAM" id="SSF46689">
    <property type="entry name" value="Homeodomain-like"/>
    <property type="match status" value="1"/>
</dbReference>
<dbReference type="SUPFAM" id="SSF57829">
    <property type="entry name" value="Zn-binding ribosomal proteins"/>
    <property type="match status" value="1"/>
</dbReference>
<dbReference type="Proteomes" id="UP000011518">
    <property type="component" value="Unassembled WGS sequence"/>
</dbReference>
<keyword evidence="3" id="KW-0689">Ribosomal protein</keyword>
<evidence type="ECO:0000259" key="11">
    <source>
        <dbReference type="PROSITE" id="PS51818"/>
    </source>
</evidence>
<dbReference type="GO" id="GO:0003735">
    <property type="term" value="F:structural constituent of ribosome"/>
    <property type="evidence" value="ECO:0007669"/>
    <property type="project" value="InterPro"/>
</dbReference>
<dbReference type="Gene3D" id="1.10.10.500">
    <property type="entry name" value="Homeo-prospero domain"/>
    <property type="match status" value="1"/>
</dbReference>
<dbReference type="AlphaFoldDB" id="L8Y4L9"/>
<keyword evidence="9" id="KW-0687">Ribonucleoprotein</keyword>
<dbReference type="GO" id="GO:0007399">
    <property type="term" value="P:nervous system development"/>
    <property type="evidence" value="ECO:0007669"/>
    <property type="project" value="UniProtKB-ARBA"/>
</dbReference>
<keyword evidence="4" id="KW-0805">Transcription regulation</keyword>
<reference evidence="13" key="2">
    <citation type="journal article" date="2013" name="Nat. Commun.">
        <title>Genome of the Chinese tree shrew.</title>
        <authorList>
            <person name="Fan Y."/>
            <person name="Huang Z.Y."/>
            <person name="Cao C.C."/>
            <person name="Chen C.S."/>
            <person name="Chen Y.X."/>
            <person name="Fan D.D."/>
            <person name="He J."/>
            <person name="Hou H.L."/>
            <person name="Hu L."/>
            <person name="Hu X.T."/>
            <person name="Jiang X.T."/>
            <person name="Lai R."/>
            <person name="Lang Y.S."/>
            <person name="Liang B."/>
            <person name="Liao S.G."/>
            <person name="Mu D."/>
            <person name="Ma Y.Y."/>
            <person name="Niu Y.Y."/>
            <person name="Sun X.Q."/>
            <person name="Xia J.Q."/>
            <person name="Xiao J."/>
            <person name="Xiong Z.Q."/>
            <person name="Xu L."/>
            <person name="Yang L."/>
            <person name="Zhang Y."/>
            <person name="Zhao W."/>
            <person name="Zhao X.D."/>
            <person name="Zheng Y.T."/>
            <person name="Zhou J.M."/>
            <person name="Zhu Y.B."/>
            <person name="Zhang G.J."/>
            <person name="Wang J."/>
            <person name="Yao Y.G."/>
        </authorList>
    </citation>
    <scope>NUCLEOTIDE SEQUENCE [LARGE SCALE GENOMIC DNA]</scope>
</reference>
<dbReference type="InterPro" id="IPR037131">
    <property type="entry name" value="Homeo_prospero_dom_sf"/>
</dbReference>
<dbReference type="PROSITE" id="PS51818">
    <property type="entry name" value="HOMEO_PROSPERO"/>
    <property type="match status" value="1"/>
</dbReference>
<evidence type="ECO:0000256" key="7">
    <source>
        <dbReference type="ARBA" id="ARBA00023163"/>
    </source>
</evidence>
<sequence length="335" mass="37850">MDPSNTLLFSPQPRACSQLAESPMDIERSPSPGELGRDSPFSWSQVPSCSLTDPDWFGDEHIQAKRARVETIVRGMGLSPSPLVPGKARARDSPCYPEKAQKRKRKQSLPMQQDPLKSGPAGDCGNRKGGPRVREQLHLLTQQLRHLQEHILQAFNRCITSQMIKWFSNFREFYYIQMEKFARQAISDGVTNPKVLLVLRDSELFRVLNMHFNKGNDFEILSKRVGIPDFFKKGLQTLWELVGGDVAKRTQVSIFGKYRTRYGASNWKMVKKTEISQHGKCTYSFCGKTKMKRRAVGIRHCGSCMNTGAGGGAWTHTTSAVTVKSAIRRLEDLKD</sequence>
<evidence type="ECO:0000256" key="10">
    <source>
        <dbReference type="SAM" id="MobiDB-lite"/>
    </source>
</evidence>
<dbReference type="InterPro" id="IPR039350">
    <property type="entry name" value="Prospero_homeodomain"/>
</dbReference>
<dbReference type="GO" id="GO:0048468">
    <property type="term" value="P:cell development"/>
    <property type="evidence" value="ECO:0007669"/>
    <property type="project" value="UniProtKB-ARBA"/>
</dbReference>
<evidence type="ECO:0000256" key="9">
    <source>
        <dbReference type="ARBA" id="ARBA00023274"/>
    </source>
</evidence>
<dbReference type="InterPro" id="IPR002674">
    <property type="entry name" value="Ribosomal_eL43"/>
</dbReference>
<protein>
    <submittedName>
        <fullName evidence="12">Prospero homeobox protein 2</fullName>
    </submittedName>
</protein>
<dbReference type="Pfam" id="PF01780">
    <property type="entry name" value="Ribosomal_L37ae"/>
    <property type="match status" value="1"/>
</dbReference>
<dbReference type="eggNOG" id="KOG3779">
    <property type="taxonomic scope" value="Eukaryota"/>
</dbReference>
<dbReference type="EMBL" id="KB369403">
    <property type="protein sequence ID" value="ELV09895.1"/>
    <property type="molecule type" value="Genomic_DNA"/>
</dbReference>
<name>L8Y4L9_TUPCH</name>
<evidence type="ECO:0000256" key="4">
    <source>
        <dbReference type="ARBA" id="ARBA00023015"/>
    </source>
</evidence>